<dbReference type="Pfam" id="PF00072">
    <property type="entry name" value="Response_reg"/>
    <property type="match status" value="1"/>
</dbReference>
<evidence type="ECO:0000313" key="5">
    <source>
        <dbReference type="Proteomes" id="UP000683428"/>
    </source>
</evidence>
<feature type="domain" description="Response regulatory" evidence="3">
    <location>
        <begin position="4"/>
        <end position="119"/>
    </location>
</feature>
<evidence type="ECO:0000256" key="1">
    <source>
        <dbReference type="ARBA" id="ARBA00022553"/>
    </source>
</evidence>
<sequence length="120" mass="12842">MSKRILVVDDSRVSRMMVKALVQDKHGDWVVDEAANGDEARAKVSEAAYDLVTLDFNMPGMDGLTLAAKLRLAGCMAPLALMTANVQDAIRDKSQAMGVHFIKKPVTPATVAEVMALIGG</sequence>
<dbReference type="InterPro" id="IPR050595">
    <property type="entry name" value="Bact_response_regulator"/>
</dbReference>
<feature type="modified residue" description="4-aspartylphosphate" evidence="2">
    <location>
        <position position="55"/>
    </location>
</feature>
<gene>
    <name evidence="4" type="ORF">Azoinq_04980</name>
</gene>
<keyword evidence="5" id="KW-1185">Reference proteome</keyword>
<dbReference type="CDD" id="cd17546">
    <property type="entry name" value="REC_hyHK_CKI1_RcsC-like"/>
    <property type="match status" value="1"/>
</dbReference>
<proteinExistence type="predicted"/>
<evidence type="ECO:0000313" key="4">
    <source>
        <dbReference type="EMBL" id="QWT49959.1"/>
    </source>
</evidence>
<dbReference type="KEGG" id="aiq:Azoinq_04980"/>
<dbReference type="SMART" id="SM00448">
    <property type="entry name" value="REC"/>
    <property type="match status" value="1"/>
</dbReference>
<dbReference type="AlphaFoldDB" id="A0A975SP43"/>
<dbReference type="PANTHER" id="PTHR44591">
    <property type="entry name" value="STRESS RESPONSE REGULATOR PROTEIN 1"/>
    <property type="match status" value="1"/>
</dbReference>
<keyword evidence="1 2" id="KW-0597">Phosphoprotein</keyword>
<dbReference type="Proteomes" id="UP000683428">
    <property type="component" value="Chromosome"/>
</dbReference>
<evidence type="ECO:0000259" key="3">
    <source>
        <dbReference type="PROSITE" id="PS50110"/>
    </source>
</evidence>
<organism evidence="4 5">
    <name type="scientific">Azospira inquinata</name>
    <dbReference type="NCBI Taxonomy" id="2785627"/>
    <lineage>
        <taxon>Bacteria</taxon>
        <taxon>Pseudomonadati</taxon>
        <taxon>Pseudomonadota</taxon>
        <taxon>Betaproteobacteria</taxon>
        <taxon>Rhodocyclales</taxon>
        <taxon>Rhodocyclaceae</taxon>
        <taxon>Azospira</taxon>
    </lineage>
</organism>
<accession>A0A975SP43</accession>
<protein>
    <submittedName>
        <fullName evidence="4">Response regulator</fullName>
    </submittedName>
</protein>
<dbReference type="PROSITE" id="PS50110">
    <property type="entry name" value="RESPONSE_REGULATORY"/>
    <property type="match status" value="1"/>
</dbReference>
<dbReference type="PANTHER" id="PTHR44591:SF25">
    <property type="entry name" value="CHEMOTAXIS TWO-COMPONENT RESPONSE REGULATOR"/>
    <property type="match status" value="1"/>
</dbReference>
<name>A0A975SP43_9RHOO</name>
<reference evidence="4" key="1">
    <citation type="submission" date="2020-11" db="EMBL/GenBank/DDBJ databases">
        <title>Azospira inquinata sp. nov.</title>
        <authorList>
            <person name="Moe W.M."/>
            <person name="Mikes M.C."/>
        </authorList>
    </citation>
    <scope>NUCLEOTIDE SEQUENCE</scope>
    <source>
        <strain evidence="4">Azo-3</strain>
    </source>
</reference>
<dbReference type="GO" id="GO:0000160">
    <property type="term" value="P:phosphorelay signal transduction system"/>
    <property type="evidence" value="ECO:0007669"/>
    <property type="project" value="InterPro"/>
</dbReference>
<dbReference type="InterPro" id="IPR001789">
    <property type="entry name" value="Sig_transdc_resp-reg_receiver"/>
</dbReference>
<dbReference type="RefSeq" id="WP_216131597.1">
    <property type="nucleotide sequence ID" value="NZ_CP064782.1"/>
</dbReference>
<evidence type="ECO:0000256" key="2">
    <source>
        <dbReference type="PROSITE-ProRule" id="PRU00169"/>
    </source>
</evidence>
<dbReference type="EMBL" id="CP064782">
    <property type="protein sequence ID" value="QWT49959.1"/>
    <property type="molecule type" value="Genomic_DNA"/>
</dbReference>